<keyword evidence="3" id="KW-1185">Reference proteome</keyword>
<keyword evidence="1" id="KW-0812">Transmembrane</keyword>
<evidence type="ECO:0000313" key="3">
    <source>
        <dbReference type="Proteomes" id="UP001500325"/>
    </source>
</evidence>
<accession>A0ABP8XBN9</accession>
<dbReference type="Proteomes" id="UP001500325">
    <property type="component" value="Unassembled WGS sequence"/>
</dbReference>
<comment type="caution">
    <text evidence="2">The sequence shown here is derived from an EMBL/GenBank/DDBJ whole genome shotgun (WGS) entry which is preliminary data.</text>
</comment>
<keyword evidence="1" id="KW-0472">Membrane</keyword>
<organism evidence="2 3">
    <name type="scientific">Pseudonocardia yuanmonensis</name>
    <dbReference type="NCBI Taxonomy" id="1095914"/>
    <lineage>
        <taxon>Bacteria</taxon>
        <taxon>Bacillati</taxon>
        <taxon>Actinomycetota</taxon>
        <taxon>Actinomycetes</taxon>
        <taxon>Pseudonocardiales</taxon>
        <taxon>Pseudonocardiaceae</taxon>
        <taxon>Pseudonocardia</taxon>
    </lineage>
</organism>
<feature type="transmembrane region" description="Helical" evidence="1">
    <location>
        <begin position="118"/>
        <end position="141"/>
    </location>
</feature>
<keyword evidence="1" id="KW-1133">Transmembrane helix</keyword>
<protein>
    <submittedName>
        <fullName evidence="2">Uncharacterized protein</fullName>
    </submittedName>
</protein>
<gene>
    <name evidence="2" type="ORF">GCM10023215_49060</name>
</gene>
<feature type="transmembrane region" description="Helical" evidence="1">
    <location>
        <begin position="29"/>
        <end position="52"/>
    </location>
</feature>
<feature type="transmembrane region" description="Helical" evidence="1">
    <location>
        <begin position="147"/>
        <end position="167"/>
    </location>
</feature>
<proteinExistence type="predicted"/>
<feature type="transmembrane region" description="Helical" evidence="1">
    <location>
        <begin position="64"/>
        <end position="81"/>
    </location>
</feature>
<evidence type="ECO:0000256" key="1">
    <source>
        <dbReference type="SAM" id="Phobius"/>
    </source>
</evidence>
<name>A0ABP8XBN9_9PSEU</name>
<dbReference type="EMBL" id="BAABIC010000019">
    <property type="protein sequence ID" value="GAA4703686.1"/>
    <property type="molecule type" value="Genomic_DNA"/>
</dbReference>
<feature type="transmembrane region" description="Helical" evidence="1">
    <location>
        <begin position="87"/>
        <end position="106"/>
    </location>
</feature>
<sequence length="218" mass="21679">MLVGAVCGLAWAAALRAVMVEIAGPASAFGWVGTFEGILLPGAVAGGLLGWAEHLRRTGRGRRWLAAAPLVFLLFTPWAVVSVFVDGLGGGAVAVPLFGMAGGYALSGRGPRPARWAAGALALLPVPAWLVALGVAGLGPAPGSARAAWTGVLFLSLLAVLSLACAIPLRGRPDPSRPAWRLVVAGAVCGLAWGAGLRGFMAAAAGPASSVSCSGPSV</sequence>
<reference evidence="3" key="1">
    <citation type="journal article" date="2019" name="Int. J. Syst. Evol. Microbiol.">
        <title>The Global Catalogue of Microorganisms (GCM) 10K type strain sequencing project: providing services to taxonomists for standard genome sequencing and annotation.</title>
        <authorList>
            <consortium name="The Broad Institute Genomics Platform"/>
            <consortium name="The Broad Institute Genome Sequencing Center for Infectious Disease"/>
            <person name="Wu L."/>
            <person name="Ma J."/>
        </authorList>
    </citation>
    <scope>NUCLEOTIDE SEQUENCE [LARGE SCALE GENOMIC DNA]</scope>
    <source>
        <strain evidence="3">JCM 18055</strain>
    </source>
</reference>
<feature type="transmembrane region" description="Helical" evidence="1">
    <location>
        <begin position="179"/>
        <end position="201"/>
    </location>
</feature>
<evidence type="ECO:0000313" key="2">
    <source>
        <dbReference type="EMBL" id="GAA4703686.1"/>
    </source>
</evidence>